<dbReference type="InterPro" id="IPR017439">
    <property type="entry name" value="Amidohydrolase"/>
</dbReference>
<dbReference type="InterPro" id="IPR002933">
    <property type="entry name" value="Peptidase_M20"/>
</dbReference>
<dbReference type="Proteomes" id="UP000187608">
    <property type="component" value="Unassembled WGS sequence"/>
</dbReference>
<gene>
    <name evidence="3" type="ORF">SAMN05421687_1239</name>
</gene>
<dbReference type="PANTHER" id="PTHR11014">
    <property type="entry name" value="PEPTIDASE M20 FAMILY MEMBER"/>
    <property type="match status" value="1"/>
</dbReference>
<dbReference type="InterPro" id="IPR011650">
    <property type="entry name" value="Peptidase_M20_dimer"/>
</dbReference>
<dbReference type="PIRSF" id="PIRSF005962">
    <property type="entry name" value="Pept_M20D_amidohydro"/>
    <property type="match status" value="1"/>
</dbReference>
<proteinExistence type="predicted"/>
<name>A0A1N7KY23_9BACI</name>
<sequence length="371" mass="41419">MEHAQTLEKTYEELHRLAEPSGGEEKTSLYLKQKLTQAGYDIQEFKNHYGFYVEWPGEQEEVIALRADMDALLQEVEGKVRANHSCGHDSHSTMVLHTALRIAAEKKKYNHTVRFLFQPSEEIAAGALEMMRSEALKNVVFLAGIHLRPEHEVPSGKAAPGIRHGTIVSLKGKVTGTPAHAARPEDGTNPIEISSELIERFRDISIREPFSFKVTEFHGGEASNAIPATCTWTYDIRCRSNEGLDELTDRAEVEMKKLASETGAEISFSLEEFSPAARINRKAVQKAEKAIREAAGEEAIDEICESPGAEDFHFYTFHQPEIEATMIGLGCGLKPGLHHPDMTFDTSALIFGMDILYELLQEADQSTYNEE</sequence>
<dbReference type="InterPro" id="IPR036264">
    <property type="entry name" value="Bact_exopeptidase_dim_dom"/>
</dbReference>
<keyword evidence="4" id="KW-1185">Reference proteome</keyword>
<dbReference type="Pfam" id="PF01546">
    <property type="entry name" value="Peptidase_M20"/>
    <property type="match status" value="1"/>
</dbReference>
<accession>A0A1N7KY23</accession>
<feature type="domain" description="Peptidase M20 dimerisation" evidence="2">
    <location>
        <begin position="166"/>
        <end position="261"/>
    </location>
</feature>
<dbReference type="Gene3D" id="3.40.630.10">
    <property type="entry name" value="Zn peptidases"/>
    <property type="match status" value="1"/>
</dbReference>
<dbReference type="NCBIfam" id="TIGR01891">
    <property type="entry name" value="amidohydrolases"/>
    <property type="match status" value="1"/>
</dbReference>
<dbReference type="RefSeq" id="WP_076560946.1">
    <property type="nucleotide sequence ID" value="NZ_FTOC01000023.1"/>
</dbReference>
<dbReference type="GO" id="GO:0046872">
    <property type="term" value="F:metal ion binding"/>
    <property type="evidence" value="ECO:0007669"/>
    <property type="project" value="UniProtKB-KW"/>
</dbReference>
<dbReference type="GO" id="GO:0016787">
    <property type="term" value="F:hydrolase activity"/>
    <property type="evidence" value="ECO:0007669"/>
    <property type="project" value="UniProtKB-KW"/>
</dbReference>
<feature type="binding site" evidence="1">
    <location>
        <position position="86"/>
    </location>
    <ligand>
        <name>Mn(2+)</name>
        <dbReference type="ChEBI" id="CHEBI:29035"/>
        <label>2</label>
    </ligand>
</feature>
<evidence type="ECO:0000313" key="4">
    <source>
        <dbReference type="Proteomes" id="UP000187608"/>
    </source>
</evidence>
<feature type="binding site" evidence="1">
    <location>
        <position position="146"/>
    </location>
    <ligand>
        <name>Mn(2+)</name>
        <dbReference type="ChEBI" id="CHEBI:29035"/>
        <label>2</label>
    </ligand>
</feature>
<organism evidence="3 4">
    <name type="scientific">Salimicrobium flavidum</name>
    <dbReference type="NCBI Taxonomy" id="570947"/>
    <lineage>
        <taxon>Bacteria</taxon>
        <taxon>Bacillati</taxon>
        <taxon>Bacillota</taxon>
        <taxon>Bacilli</taxon>
        <taxon>Bacillales</taxon>
        <taxon>Bacillaceae</taxon>
        <taxon>Salimicrobium</taxon>
    </lineage>
</organism>
<keyword evidence="3" id="KW-0378">Hydrolase</keyword>
<dbReference type="PANTHER" id="PTHR11014:SF122">
    <property type="entry name" value="AMIDOHYDROLASE AMHX"/>
    <property type="match status" value="1"/>
</dbReference>
<keyword evidence="1" id="KW-0464">Manganese</keyword>
<feature type="binding site" evidence="1">
    <location>
        <position position="88"/>
    </location>
    <ligand>
        <name>Mn(2+)</name>
        <dbReference type="ChEBI" id="CHEBI:29035"/>
        <label>2</label>
    </ligand>
</feature>
<feature type="binding site" evidence="1">
    <location>
        <position position="122"/>
    </location>
    <ligand>
        <name>Mn(2+)</name>
        <dbReference type="ChEBI" id="CHEBI:29035"/>
        <label>2</label>
    </ligand>
</feature>
<reference evidence="4" key="1">
    <citation type="submission" date="2017-01" db="EMBL/GenBank/DDBJ databases">
        <authorList>
            <person name="Varghese N."/>
            <person name="Submissions S."/>
        </authorList>
    </citation>
    <scope>NUCLEOTIDE SEQUENCE [LARGE SCALE GENOMIC DNA]</scope>
    <source>
        <strain evidence="4">DSM 23127</strain>
    </source>
</reference>
<dbReference type="STRING" id="570947.SAMN05421687_1239"/>
<dbReference type="SUPFAM" id="SSF53187">
    <property type="entry name" value="Zn-dependent exopeptidases"/>
    <property type="match status" value="1"/>
</dbReference>
<dbReference type="OrthoDB" id="9776731at2"/>
<evidence type="ECO:0000313" key="3">
    <source>
        <dbReference type="EMBL" id="SIS66485.1"/>
    </source>
</evidence>
<keyword evidence="1" id="KW-0479">Metal-binding</keyword>
<feature type="binding site" evidence="1">
    <location>
        <position position="338"/>
    </location>
    <ligand>
        <name>Mn(2+)</name>
        <dbReference type="ChEBI" id="CHEBI:29035"/>
        <label>2</label>
    </ligand>
</feature>
<comment type="cofactor">
    <cofactor evidence="1">
        <name>Mn(2+)</name>
        <dbReference type="ChEBI" id="CHEBI:29035"/>
    </cofactor>
    <text evidence="1">The Mn(2+) ion enhances activity.</text>
</comment>
<dbReference type="Pfam" id="PF07687">
    <property type="entry name" value="M20_dimer"/>
    <property type="match status" value="1"/>
</dbReference>
<evidence type="ECO:0000259" key="2">
    <source>
        <dbReference type="Pfam" id="PF07687"/>
    </source>
</evidence>
<dbReference type="AlphaFoldDB" id="A0A1N7KY23"/>
<dbReference type="Gene3D" id="3.30.70.360">
    <property type="match status" value="1"/>
</dbReference>
<protein>
    <submittedName>
        <fullName evidence="3">Amidohydrolase</fullName>
    </submittedName>
</protein>
<dbReference type="EMBL" id="FTOC01000023">
    <property type="protein sequence ID" value="SIS66485.1"/>
    <property type="molecule type" value="Genomic_DNA"/>
</dbReference>
<dbReference type="SUPFAM" id="SSF55031">
    <property type="entry name" value="Bacterial exopeptidase dimerisation domain"/>
    <property type="match status" value="1"/>
</dbReference>
<evidence type="ECO:0000256" key="1">
    <source>
        <dbReference type="PIRSR" id="PIRSR005962-1"/>
    </source>
</evidence>